<organism evidence="1 2">
    <name type="scientific">Hymenobacter antarcticus</name>
    <dbReference type="NCBI Taxonomy" id="486270"/>
    <lineage>
        <taxon>Bacteria</taxon>
        <taxon>Pseudomonadati</taxon>
        <taxon>Bacteroidota</taxon>
        <taxon>Cytophagia</taxon>
        <taxon>Cytophagales</taxon>
        <taxon>Hymenobacteraceae</taxon>
        <taxon>Hymenobacter</taxon>
    </lineage>
</organism>
<protein>
    <submittedName>
        <fullName evidence="1">Uncharacterized protein</fullName>
    </submittedName>
</protein>
<evidence type="ECO:0000313" key="1">
    <source>
        <dbReference type="EMBL" id="GAA3991358.1"/>
    </source>
</evidence>
<dbReference type="Proteomes" id="UP001501556">
    <property type="component" value="Unassembled WGS sequence"/>
</dbReference>
<evidence type="ECO:0000313" key="2">
    <source>
        <dbReference type="Proteomes" id="UP001501556"/>
    </source>
</evidence>
<gene>
    <name evidence="1" type="ORF">GCM10022407_39770</name>
</gene>
<comment type="caution">
    <text evidence="1">The sequence shown here is derived from an EMBL/GenBank/DDBJ whole genome shotgun (WGS) entry which is preliminary data.</text>
</comment>
<reference evidence="2" key="1">
    <citation type="journal article" date="2019" name="Int. J. Syst. Evol. Microbiol.">
        <title>The Global Catalogue of Microorganisms (GCM) 10K type strain sequencing project: providing services to taxonomists for standard genome sequencing and annotation.</title>
        <authorList>
            <consortium name="The Broad Institute Genomics Platform"/>
            <consortium name="The Broad Institute Genome Sequencing Center for Infectious Disease"/>
            <person name="Wu L."/>
            <person name="Ma J."/>
        </authorList>
    </citation>
    <scope>NUCLEOTIDE SEQUENCE [LARGE SCALE GENOMIC DNA]</scope>
    <source>
        <strain evidence="2">JCM 17217</strain>
    </source>
</reference>
<sequence>MLCAIISDPLQLTEKYKNQLDLVRQNPNLLDNYRFDKDAASSKHFERLRLNISIYNDFKPTDFEIAKFLFTEESKWRKDAKDGEVDNLYFSAFILTLFKNPEIIWLFHDTKNIDFDSGTGFDGEYLVSAGIDKTYKYLETVDNTHKQDLLNYIGETVDSCNYSQEEIDNWAKFKKEYFNIYSYPITDEIYFFYSTNEKILFLEKLPEWIKQDREWTYEELSLFRTYAKYSGDKVLEIKASELTVEKNDKGFLDDINKKELAILYIEVGQQDKALEILKAIIKGSDNKNIIRDCLEQLCKIIIINKDNINETSFSALEVIKKQQRKYRNFSPNVDDLIKDTSLIMTDEKITAHNISIANSGADGKTMSFWNSIRQWFGQTNKPKH</sequence>
<keyword evidence="2" id="KW-1185">Reference proteome</keyword>
<accession>A0ABP7R214</accession>
<proteinExistence type="predicted"/>
<dbReference type="EMBL" id="BAABDI010000043">
    <property type="protein sequence ID" value="GAA3991358.1"/>
    <property type="molecule type" value="Genomic_DNA"/>
</dbReference>
<name>A0ABP7R214_9BACT</name>